<name>A0A5J9WWX6_9POAL</name>
<dbReference type="InterPro" id="IPR004158">
    <property type="entry name" value="DUF247_pln"/>
</dbReference>
<keyword evidence="2" id="KW-1133">Transmembrane helix</keyword>
<accession>A0A5J9WWX6</accession>
<proteinExistence type="predicted"/>
<sequence>MKVASAKDYLLNGTEKSQTVEDEEMAYRNSSVEGQEEAEKLPTGGKHLEGSVPEEEPVSIARTENKTGKGVQEECQTANGKEKMLMEGSAGAETAKTSYQGMMTEATSLTEGPVQAEQRAQSVVIKMENIISRPRIRWFAPEWMKNMTNKDAYQPTLVSLGSIHCAQPSTWTMPMEGSTGAEMAETSYQGMMTEATSSTEGPVQAEQRAQWVVMMENIISHPSQRNRWFVPEWMKNMTNKHAYRPMMVSLGTGHFARPTLMPMQEHKWRAVRTVARKMRQPDADALNLLASAIGELFDFLKEAYPPFPSNMESDAKMMTLMDGIFLLEIMRVYNRLSKLGEECPDYGSNDPVFSKHGFLSLYLPLRCDAILVENQLPLFLLQKLQEKITGRTCESKEINNMVLDFLGLTCNGSNTTLGFHPLGLLHRSFCGIQEKSREWGEWNGTMPNATELAEAGIQFKKCIPFSVHVIGFEKGVLTMPEVEVNDRTEKEFINLMAFERLNRGVGSNATAFMIFMDNLIDSERDVALLKSKGVVKNLLSSDKEAAKLFNSLSKGALLSPSSHLYNVQHKLNEHCDYRWNRWRANFVQIYLKNPWVFSAFVASVILLIATFLQTIYTVMPLLHQELAKSMCLCLRGHLFHLWTAIIVYSLFVSQTNIEVFDLI</sequence>
<comment type="caution">
    <text evidence="3">The sequence shown here is derived from an EMBL/GenBank/DDBJ whole genome shotgun (WGS) entry which is preliminary data.</text>
</comment>
<dbReference type="Gramene" id="TVU51444">
    <property type="protein sequence ID" value="TVU51444"/>
    <property type="gene ID" value="EJB05_02875"/>
</dbReference>
<feature type="transmembrane region" description="Helical" evidence="2">
    <location>
        <begin position="595"/>
        <end position="618"/>
    </location>
</feature>
<reference evidence="3 4" key="1">
    <citation type="journal article" date="2019" name="Sci. Rep.">
        <title>A high-quality genome of Eragrostis curvula grass provides insights into Poaceae evolution and supports new strategies to enhance forage quality.</title>
        <authorList>
            <person name="Carballo J."/>
            <person name="Santos B.A.C.M."/>
            <person name="Zappacosta D."/>
            <person name="Garbus I."/>
            <person name="Selva J.P."/>
            <person name="Gallo C.A."/>
            <person name="Diaz A."/>
            <person name="Albertini E."/>
            <person name="Caccamo M."/>
            <person name="Echenique V."/>
        </authorList>
    </citation>
    <scope>NUCLEOTIDE SEQUENCE [LARGE SCALE GENOMIC DNA]</scope>
    <source>
        <strain evidence="4">cv. Victoria</strain>
        <tissue evidence="3">Leaf</tissue>
    </source>
</reference>
<feature type="region of interest" description="Disordered" evidence="1">
    <location>
        <begin position="1"/>
        <end position="58"/>
    </location>
</feature>
<protein>
    <submittedName>
        <fullName evidence="3">Uncharacterized protein</fullName>
    </submittedName>
</protein>
<dbReference type="AlphaFoldDB" id="A0A5J9WWX6"/>
<organism evidence="3 4">
    <name type="scientific">Eragrostis curvula</name>
    <name type="common">weeping love grass</name>
    <dbReference type="NCBI Taxonomy" id="38414"/>
    <lineage>
        <taxon>Eukaryota</taxon>
        <taxon>Viridiplantae</taxon>
        <taxon>Streptophyta</taxon>
        <taxon>Embryophyta</taxon>
        <taxon>Tracheophyta</taxon>
        <taxon>Spermatophyta</taxon>
        <taxon>Magnoliopsida</taxon>
        <taxon>Liliopsida</taxon>
        <taxon>Poales</taxon>
        <taxon>Poaceae</taxon>
        <taxon>PACMAD clade</taxon>
        <taxon>Chloridoideae</taxon>
        <taxon>Eragrostideae</taxon>
        <taxon>Eragrostidinae</taxon>
        <taxon>Eragrostis</taxon>
    </lineage>
</organism>
<keyword evidence="2" id="KW-0812">Transmembrane</keyword>
<dbReference type="OrthoDB" id="715024at2759"/>
<keyword evidence="4" id="KW-1185">Reference proteome</keyword>
<dbReference type="Proteomes" id="UP000324897">
    <property type="component" value="Chromosome 6"/>
</dbReference>
<dbReference type="Pfam" id="PF03140">
    <property type="entry name" value="DUF247"/>
    <property type="match status" value="1"/>
</dbReference>
<dbReference type="PANTHER" id="PTHR31170">
    <property type="entry name" value="BNAC04G53230D PROTEIN"/>
    <property type="match status" value="1"/>
</dbReference>
<evidence type="ECO:0000313" key="4">
    <source>
        <dbReference type="Proteomes" id="UP000324897"/>
    </source>
</evidence>
<evidence type="ECO:0000256" key="1">
    <source>
        <dbReference type="SAM" id="MobiDB-lite"/>
    </source>
</evidence>
<feature type="transmembrane region" description="Helical" evidence="2">
    <location>
        <begin position="638"/>
        <end position="657"/>
    </location>
</feature>
<dbReference type="PANTHER" id="PTHR31170:SF18">
    <property type="entry name" value="(WILD MALAYSIAN BANANA) HYPOTHETICAL PROTEIN"/>
    <property type="match status" value="1"/>
</dbReference>
<evidence type="ECO:0000313" key="3">
    <source>
        <dbReference type="EMBL" id="TVU51444.1"/>
    </source>
</evidence>
<feature type="non-terminal residue" evidence="3">
    <location>
        <position position="1"/>
    </location>
</feature>
<gene>
    <name evidence="3" type="ORF">EJB05_02875</name>
</gene>
<keyword evidence="2" id="KW-0472">Membrane</keyword>
<evidence type="ECO:0000256" key="2">
    <source>
        <dbReference type="SAM" id="Phobius"/>
    </source>
</evidence>
<dbReference type="EMBL" id="RWGY01000002">
    <property type="protein sequence ID" value="TVU51444.1"/>
    <property type="molecule type" value="Genomic_DNA"/>
</dbReference>